<organism evidence="1 2">
    <name type="scientific">Mycolicibacterium gilvum</name>
    <dbReference type="NCBI Taxonomy" id="1804"/>
    <lineage>
        <taxon>Bacteria</taxon>
        <taxon>Bacillati</taxon>
        <taxon>Actinomycetota</taxon>
        <taxon>Actinomycetes</taxon>
        <taxon>Mycobacteriales</taxon>
        <taxon>Mycobacteriaceae</taxon>
        <taxon>Mycolicibacterium</taxon>
    </lineage>
</organism>
<accession>A0A379MMX1</accession>
<evidence type="ECO:0000313" key="1">
    <source>
        <dbReference type="EMBL" id="SUE32816.1"/>
    </source>
</evidence>
<dbReference type="AlphaFoldDB" id="A0A379MMX1"/>
<dbReference type="RefSeq" id="WP_235660729.1">
    <property type="nucleotide sequence ID" value="NZ_UGQM01000011.1"/>
</dbReference>
<reference evidence="1 2" key="1">
    <citation type="submission" date="2018-06" db="EMBL/GenBank/DDBJ databases">
        <authorList>
            <consortium name="Pathogen Informatics"/>
            <person name="Doyle S."/>
        </authorList>
    </citation>
    <scope>NUCLEOTIDE SEQUENCE [LARGE SCALE GENOMIC DNA]</scope>
    <source>
        <strain evidence="1 2">NCTC10742</strain>
    </source>
</reference>
<proteinExistence type="predicted"/>
<dbReference type="EMBL" id="UGQM01000011">
    <property type="protein sequence ID" value="SUE32816.1"/>
    <property type="molecule type" value="Genomic_DNA"/>
</dbReference>
<protein>
    <submittedName>
        <fullName evidence="1">Putative secreted protein</fullName>
    </submittedName>
</protein>
<gene>
    <name evidence="1" type="ORF">NCTC10742_06180</name>
</gene>
<evidence type="ECO:0000313" key="2">
    <source>
        <dbReference type="Proteomes" id="UP000254291"/>
    </source>
</evidence>
<dbReference type="Proteomes" id="UP000254291">
    <property type="component" value="Unassembled WGS sequence"/>
</dbReference>
<sequence>MSILMIEGQFTGQIPTRALEEAIVEQAKRTPSVVDPSKMMYLGEGSEDGVLPADAAALLKLRGNAADLRYFPSDDEDATYYDGLDALDVVSKLLFEGHGVITGVNNQTIWDATEKEGSPEPIASMPITAWW</sequence>
<name>A0A379MMX1_9MYCO</name>